<dbReference type="EMBL" id="JACYCD010000053">
    <property type="protein sequence ID" value="KAF8705268.1"/>
    <property type="molecule type" value="Genomic_DNA"/>
</dbReference>
<accession>A0A8H7LSX2</accession>
<name>A0A8H7LSX2_9AGAM</name>
<evidence type="ECO:0000256" key="2">
    <source>
        <dbReference type="ARBA" id="ARBA00038334"/>
    </source>
</evidence>
<dbReference type="PANTHER" id="PTHR43329">
    <property type="entry name" value="EPOXIDE HYDROLASE"/>
    <property type="match status" value="1"/>
</dbReference>
<dbReference type="InterPro" id="IPR000073">
    <property type="entry name" value="AB_hydrolase_1"/>
</dbReference>
<feature type="domain" description="AB hydrolase-1" evidence="3">
    <location>
        <begin position="42"/>
        <end position="320"/>
    </location>
</feature>
<evidence type="ECO:0000313" key="4">
    <source>
        <dbReference type="EMBL" id="KAF8705268.1"/>
    </source>
</evidence>
<dbReference type="Proteomes" id="UP000602905">
    <property type="component" value="Unassembled WGS sequence"/>
</dbReference>
<organism evidence="4 5">
    <name type="scientific">Rhizoctonia solani</name>
    <dbReference type="NCBI Taxonomy" id="456999"/>
    <lineage>
        <taxon>Eukaryota</taxon>
        <taxon>Fungi</taxon>
        <taxon>Dikarya</taxon>
        <taxon>Basidiomycota</taxon>
        <taxon>Agaricomycotina</taxon>
        <taxon>Agaricomycetes</taxon>
        <taxon>Cantharellales</taxon>
        <taxon>Ceratobasidiaceae</taxon>
        <taxon>Rhizoctonia</taxon>
    </lineage>
</organism>
<sequence length="790" mass="88379">MSTPQLHPLGHESKVAHLSTGHHYCYVDIHPPKGVTTIVTALLLHGFPDSAYGWRHQVKGWSGRGIRLIIPDMLGYHGSSQPTDPEHYAMKRLSDDLEELVRKAGVPEEEKIIVIAHDWGAGVANRLIQFKPELVKGAANFCIPFMPPSTQYVPMEKYVELLPNFQYQAFFASPDSTALIDANAERFISLMYTSAKQAITDEYPPFEKTGVIEAWLKDETKSVTSDLLSKEELNTIVSEIRAGVGFGAMLNYYRTRKINHELEKDLPQDIRPDIPKLMVIPSADSAVPATMSASAEKNLKNAEIAWIEGLCGHWVQLERPEESERIVGEWVERFAAKDWVPIDPSLSYESFVSTGVYGIAHRSTAHTTVRLIAEVMPGPLGNRCLWIPISLLESGTMPVDSPRRKMGLIHIRLAAMILITIAAEKSGKLVRTGPYKKEVSYAWSAILIIMSTSQLHPLGYESKVAHLSTGHHYRYVDIQPPKGVTTIVTALLLHGFPDSAYGWRHQVKGWSGRGIRLIIPDMLGYHGSSQPTDPEHYAMKRLSDDLEELVRKAGIPEGEKIIVIAHDWGAAAANRLIQFKPELVKGAANFCIPFMPPSPQYISLEKHIELLPSFQYQAFFASLECAAVLDANVERFISLIYTSAKQVATSECPSFEKNGVVEAWLKDNTKNVTSELLSKEELDTMVSEIKAGVGFGAMLNYYRTRKINHELEKDLPQDIRPDIPKLMIIPSADPAIPPAISINAEKKLKNHEMVWIEGLCGHWVQLEKPEESERIVGEWVERFAAKDWVP</sequence>
<evidence type="ECO:0000259" key="3">
    <source>
        <dbReference type="Pfam" id="PF00561"/>
    </source>
</evidence>
<dbReference type="OrthoDB" id="408373at2759"/>
<protein>
    <submittedName>
        <fullName evidence="4">Alpha/beta hydrolase fold</fullName>
    </submittedName>
</protein>
<reference evidence="4" key="1">
    <citation type="submission" date="2020-09" db="EMBL/GenBank/DDBJ databases">
        <title>Comparative genome analyses of four rice-infecting Rhizoctonia solani isolates reveal extensive enrichment of homogalacturonan modification genes.</title>
        <authorList>
            <person name="Lee D.-Y."/>
            <person name="Jeon J."/>
            <person name="Kim K.-T."/>
            <person name="Cheong K."/>
            <person name="Song H."/>
            <person name="Choi G."/>
            <person name="Ko J."/>
            <person name="Opiyo S.O."/>
            <person name="Zuo S."/>
            <person name="Madhav S."/>
            <person name="Lee Y.-H."/>
            <person name="Wang G.-L."/>
        </authorList>
    </citation>
    <scope>NUCLEOTIDE SEQUENCE</scope>
    <source>
        <strain evidence="4">AG1-IA WGL</strain>
    </source>
</reference>
<dbReference type="InterPro" id="IPR000639">
    <property type="entry name" value="Epox_hydrolase-like"/>
</dbReference>
<dbReference type="Pfam" id="PF00561">
    <property type="entry name" value="Abhydrolase_1"/>
    <property type="match status" value="2"/>
</dbReference>
<dbReference type="GO" id="GO:0016787">
    <property type="term" value="F:hydrolase activity"/>
    <property type="evidence" value="ECO:0007669"/>
    <property type="project" value="UniProtKB-KW"/>
</dbReference>
<keyword evidence="1 4" id="KW-0378">Hydrolase</keyword>
<gene>
    <name evidence="4" type="ORF">RHS03_05281</name>
</gene>
<comment type="similarity">
    <text evidence="2">Belongs to the AB hydrolase superfamily. Epoxide hydrolase family.</text>
</comment>
<feature type="domain" description="AB hydrolase-1" evidence="3">
    <location>
        <begin position="491"/>
        <end position="769"/>
    </location>
</feature>
<proteinExistence type="inferred from homology"/>
<evidence type="ECO:0000313" key="5">
    <source>
        <dbReference type="Proteomes" id="UP000602905"/>
    </source>
</evidence>
<dbReference type="Gene3D" id="3.40.50.1820">
    <property type="entry name" value="alpha/beta hydrolase"/>
    <property type="match status" value="2"/>
</dbReference>
<dbReference type="AlphaFoldDB" id="A0A8H7LSX2"/>
<evidence type="ECO:0000256" key="1">
    <source>
        <dbReference type="ARBA" id="ARBA00022801"/>
    </source>
</evidence>
<comment type="caution">
    <text evidence="4">The sequence shown here is derived from an EMBL/GenBank/DDBJ whole genome shotgun (WGS) entry which is preliminary data.</text>
</comment>
<feature type="non-terminal residue" evidence="4">
    <location>
        <position position="1"/>
    </location>
</feature>
<dbReference type="SUPFAM" id="SSF53474">
    <property type="entry name" value="alpha/beta-Hydrolases"/>
    <property type="match status" value="2"/>
</dbReference>
<dbReference type="InterPro" id="IPR029058">
    <property type="entry name" value="AB_hydrolase_fold"/>
</dbReference>
<dbReference type="PRINTS" id="PR00412">
    <property type="entry name" value="EPOXHYDRLASE"/>
</dbReference>